<evidence type="ECO:0000313" key="3">
    <source>
        <dbReference type="Proteomes" id="UP000004994"/>
    </source>
</evidence>
<dbReference type="InParanoid" id="A0A3Q7I349"/>
<dbReference type="PaxDb" id="4081-Solyc09g055220.1.1"/>
<reference evidence="2" key="1">
    <citation type="journal article" date="2012" name="Nature">
        <title>The tomato genome sequence provides insights into fleshy fruit evolution.</title>
        <authorList>
            <consortium name="Tomato Genome Consortium"/>
        </authorList>
    </citation>
    <scope>NUCLEOTIDE SEQUENCE [LARGE SCALE GENOMIC DNA]</scope>
    <source>
        <strain evidence="2">cv. Heinz 1706</strain>
    </source>
</reference>
<name>A0A3Q7I349_SOLLC</name>
<evidence type="ECO:0000256" key="1">
    <source>
        <dbReference type="SAM" id="Phobius"/>
    </source>
</evidence>
<proteinExistence type="predicted"/>
<keyword evidence="1" id="KW-1133">Transmembrane helix</keyword>
<sequence length="71" mass="8165">MFFDQLLIFISLCACTSILFESIRTPFSFIIPFLELIFFGVVKWSHVIGFKHKKNAAAAALKSRNRREKLG</sequence>
<keyword evidence="1" id="KW-0812">Transmembrane</keyword>
<reference evidence="2" key="2">
    <citation type="submission" date="2019-01" db="UniProtKB">
        <authorList>
            <consortium name="EnsemblPlants"/>
        </authorList>
    </citation>
    <scope>IDENTIFICATION</scope>
    <source>
        <strain evidence="2">cv. Heinz 1706</strain>
    </source>
</reference>
<dbReference type="Proteomes" id="UP000004994">
    <property type="component" value="Chromosome 9"/>
</dbReference>
<dbReference type="EnsemblPlants" id="Solyc09g055220.1.1">
    <property type="protein sequence ID" value="Solyc09g055220.1.1.1"/>
    <property type="gene ID" value="Solyc09g055220.1"/>
</dbReference>
<protein>
    <submittedName>
        <fullName evidence="2">Uncharacterized protein</fullName>
    </submittedName>
</protein>
<accession>A0A3Q7I349</accession>
<dbReference type="Gramene" id="Solyc09g055220.1.1">
    <property type="protein sequence ID" value="Solyc09g055220.1.1.1"/>
    <property type="gene ID" value="Solyc09g055220.1"/>
</dbReference>
<organism evidence="2">
    <name type="scientific">Solanum lycopersicum</name>
    <name type="common">Tomato</name>
    <name type="synonym">Lycopersicon esculentum</name>
    <dbReference type="NCBI Taxonomy" id="4081"/>
    <lineage>
        <taxon>Eukaryota</taxon>
        <taxon>Viridiplantae</taxon>
        <taxon>Streptophyta</taxon>
        <taxon>Embryophyta</taxon>
        <taxon>Tracheophyta</taxon>
        <taxon>Spermatophyta</taxon>
        <taxon>Magnoliopsida</taxon>
        <taxon>eudicotyledons</taxon>
        <taxon>Gunneridae</taxon>
        <taxon>Pentapetalae</taxon>
        <taxon>asterids</taxon>
        <taxon>lamiids</taxon>
        <taxon>Solanales</taxon>
        <taxon>Solanaceae</taxon>
        <taxon>Solanoideae</taxon>
        <taxon>Solaneae</taxon>
        <taxon>Solanum</taxon>
        <taxon>Solanum subgen. Lycopersicon</taxon>
    </lineage>
</organism>
<feature type="transmembrane region" description="Helical" evidence="1">
    <location>
        <begin position="27"/>
        <end position="45"/>
    </location>
</feature>
<dbReference type="AlphaFoldDB" id="A0A3Q7I349"/>
<keyword evidence="3" id="KW-1185">Reference proteome</keyword>
<evidence type="ECO:0000313" key="2">
    <source>
        <dbReference type="EnsemblPlants" id="Solyc09g055220.1.1.1"/>
    </source>
</evidence>
<keyword evidence="1" id="KW-0472">Membrane</keyword>